<name>A0A0B1TMC7_OESDE</name>
<evidence type="ECO:0000313" key="3">
    <source>
        <dbReference type="EMBL" id="KHJ98424.1"/>
    </source>
</evidence>
<dbReference type="Proteomes" id="UP000053660">
    <property type="component" value="Unassembled WGS sequence"/>
</dbReference>
<feature type="transmembrane region" description="Helical" evidence="2">
    <location>
        <begin position="64"/>
        <end position="81"/>
    </location>
</feature>
<organism evidence="3 4">
    <name type="scientific">Oesophagostomum dentatum</name>
    <name type="common">Nodular worm</name>
    <dbReference type="NCBI Taxonomy" id="61180"/>
    <lineage>
        <taxon>Eukaryota</taxon>
        <taxon>Metazoa</taxon>
        <taxon>Ecdysozoa</taxon>
        <taxon>Nematoda</taxon>
        <taxon>Chromadorea</taxon>
        <taxon>Rhabditida</taxon>
        <taxon>Rhabditina</taxon>
        <taxon>Rhabditomorpha</taxon>
        <taxon>Strongyloidea</taxon>
        <taxon>Strongylidae</taxon>
        <taxon>Oesophagostomum</taxon>
    </lineage>
</organism>
<feature type="transmembrane region" description="Helical" evidence="2">
    <location>
        <begin position="40"/>
        <end position="58"/>
    </location>
</feature>
<reference evidence="3 4" key="1">
    <citation type="submission" date="2014-03" db="EMBL/GenBank/DDBJ databases">
        <title>Draft genome of the hookworm Oesophagostomum dentatum.</title>
        <authorList>
            <person name="Mitreva M."/>
        </authorList>
    </citation>
    <scope>NUCLEOTIDE SEQUENCE [LARGE SCALE GENOMIC DNA]</scope>
    <source>
        <strain evidence="3 4">OD-Hann</strain>
    </source>
</reference>
<keyword evidence="4" id="KW-1185">Reference proteome</keyword>
<accession>A0A0B1TMC7</accession>
<sequence length="189" mass="21272">MIFINTRPLDEGIHGDRRPSKAPSHHSVHSEPRKVHMNRIVLCLLVFYIIVSAVPVLLHYPLSLVSLFVPCVVFLYAICTLRAGNRSDQWPCCLVAIFGILIKIAAIVVYIIIFPVKDVEKKPSALPVRLQARADVSLNQHRMIFFVVLIALEVFVLTVGACLKWHLTAFEKLDSSVQKRDTYSEVAVS</sequence>
<keyword evidence="2" id="KW-1133">Transmembrane helix</keyword>
<feature type="transmembrane region" description="Helical" evidence="2">
    <location>
        <begin position="143"/>
        <end position="163"/>
    </location>
</feature>
<feature type="compositionally biased region" description="Basic and acidic residues" evidence="1">
    <location>
        <begin position="8"/>
        <end position="19"/>
    </location>
</feature>
<keyword evidence="2" id="KW-0812">Transmembrane</keyword>
<evidence type="ECO:0000256" key="2">
    <source>
        <dbReference type="SAM" id="Phobius"/>
    </source>
</evidence>
<feature type="transmembrane region" description="Helical" evidence="2">
    <location>
        <begin position="93"/>
        <end position="113"/>
    </location>
</feature>
<dbReference type="AlphaFoldDB" id="A0A0B1TMC7"/>
<evidence type="ECO:0000313" key="4">
    <source>
        <dbReference type="Proteomes" id="UP000053660"/>
    </source>
</evidence>
<dbReference type="EMBL" id="KN549312">
    <property type="protein sequence ID" value="KHJ98424.1"/>
    <property type="molecule type" value="Genomic_DNA"/>
</dbReference>
<protein>
    <submittedName>
        <fullName evidence="3">Uncharacterized protein</fullName>
    </submittedName>
</protein>
<evidence type="ECO:0000256" key="1">
    <source>
        <dbReference type="SAM" id="MobiDB-lite"/>
    </source>
</evidence>
<keyword evidence="2" id="KW-0472">Membrane</keyword>
<proteinExistence type="predicted"/>
<feature type="region of interest" description="Disordered" evidence="1">
    <location>
        <begin position="1"/>
        <end position="30"/>
    </location>
</feature>
<dbReference type="OrthoDB" id="5847726at2759"/>
<gene>
    <name evidence="3" type="ORF">OESDEN_01587</name>
</gene>